<keyword evidence="3" id="KW-1185">Reference proteome</keyword>
<reference evidence="2 3" key="1">
    <citation type="submission" date="2014-05" db="EMBL/GenBank/DDBJ databases">
        <title>De novo Genome Sequence of Spirocheata sp.</title>
        <authorList>
            <person name="Shivani Y."/>
            <person name="Subhash Y."/>
            <person name="Tushar L."/>
            <person name="Sasikala C."/>
            <person name="Ramana C.V."/>
        </authorList>
    </citation>
    <scope>NUCLEOTIDE SEQUENCE [LARGE SCALE GENOMIC DNA]</scope>
    <source>
        <strain evidence="2 3">JC230</strain>
    </source>
</reference>
<dbReference type="STRING" id="1480694.DC28_02075"/>
<evidence type="ECO:0000256" key="1">
    <source>
        <dbReference type="SAM" id="Phobius"/>
    </source>
</evidence>
<proteinExistence type="predicted"/>
<sequence length="65" mass="6867">MKKMIFLLLIQALLWAGLVLYFGYSLKGTGVFQQVLGPLGAGISGTLILSGIIAKSAKPDKEGTE</sequence>
<comment type="caution">
    <text evidence="2">The sequence shown here is derived from an EMBL/GenBank/DDBJ whole genome shotgun (WGS) entry which is preliminary data.</text>
</comment>
<keyword evidence="1" id="KW-0812">Transmembrane</keyword>
<accession>A0A098R5F6</accession>
<evidence type="ECO:0000313" key="2">
    <source>
        <dbReference type="EMBL" id="KGE73982.1"/>
    </source>
</evidence>
<keyword evidence="1" id="KW-0472">Membrane</keyword>
<feature type="transmembrane region" description="Helical" evidence="1">
    <location>
        <begin position="35"/>
        <end position="54"/>
    </location>
</feature>
<name>A0A098R5F6_9SPIO</name>
<keyword evidence="1" id="KW-1133">Transmembrane helix</keyword>
<dbReference type="RefSeq" id="WP_037544496.1">
    <property type="nucleotide sequence ID" value="NZ_JNUP01000001.1"/>
</dbReference>
<dbReference type="EMBL" id="JNUP01000001">
    <property type="protein sequence ID" value="KGE73982.1"/>
    <property type="molecule type" value="Genomic_DNA"/>
</dbReference>
<dbReference type="AlphaFoldDB" id="A0A098R5F6"/>
<protein>
    <submittedName>
        <fullName evidence="2">Uncharacterized protein</fullName>
    </submittedName>
</protein>
<gene>
    <name evidence="2" type="ORF">DC28_02075</name>
</gene>
<dbReference type="Proteomes" id="UP000029692">
    <property type="component" value="Unassembled WGS sequence"/>
</dbReference>
<organism evidence="2 3">
    <name type="scientific">Spirochaeta lutea</name>
    <dbReference type="NCBI Taxonomy" id="1480694"/>
    <lineage>
        <taxon>Bacteria</taxon>
        <taxon>Pseudomonadati</taxon>
        <taxon>Spirochaetota</taxon>
        <taxon>Spirochaetia</taxon>
        <taxon>Spirochaetales</taxon>
        <taxon>Spirochaetaceae</taxon>
        <taxon>Spirochaeta</taxon>
    </lineage>
</organism>
<evidence type="ECO:0000313" key="3">
    <source>
        <dbReference type="Proteomes" id="UP000029692"/>
    </source>
</evidence>